<evidence type="ECO:0000256" key="11">
    <source>
        <dbReference type="ARBA" id="ARBA00025614"/>
    </source>
</evidence>
<evidence type="ECO:0000256" key="8">
    <source>
        <dbReference type="ARBA" id="ARBA00023136"/>
    </source>
</evidence>
<evidence type="ECO:0000256" key="4">
    <source>
        <dbReference type="ARBA" id="ARBA00022692"/>
    </source>
</evidence>
<evidence type="ECO:0000256" key="6">
    <source>
        <dbReference type="ARBA" id="ARBA00022989"/>
    </source>
</evidence>
<dbReference type="InterPro" id="IPR002146">
    <property type="entry name" value="ATP_synth_b/b'su_bac/chlpt"/>
</dbReference>
<comment type="function">
    <text evidence="10 14">F(1)F(0) ATP synthase produces ATP from ADP in the presence of a proton or sodium gradient. F-type ATPases consist of two structural domains, F(1) containing the extramembraneous catalytic core and F(0) containing the membrane proton channel, linked together by a central stalk and a peripheral stalk. During catalysis, ATP synthesis in the catalytic domain of F(1) is coupled via a rotary mechanism of the central stalk subunits to proton translocation.</text>
</comment>
<keyword evidence="5 14" id="KW-0375">Hydrogen ion transport</keyword>
<comment type="subunit">
    <text evidence="12">F-type ATPases have 2 components, F(1) - the catalytic core - and F(0) - the membrane proton channel. F(1) has five subunits: alpha(3), beta(3), gamma(1), delta(1), epsilon(1). F(0) has four main subunits: a(1), b(2) and c(10-14). The alpha and beta chains form an alternating ring which encloses part of the gamma chain. F(1) is attached to F(0) by a central stalk formed by the gamma and epsilon chains, while a peripheral stalk is formed by the delta and b chains.</text>
</comment>
<dbReference type="InterPro" id="IPR005864">
    <property type="entry name" value="ATP_synth_F0_bsu_bac"/>
</dbReference>
<gene>
    <name evidence="14 17" type="primary">atpF</name>
    <name evidence="17" type="ORF">COV72_07850</name>
</gene>
<feature type="coiled-coil region" evidence="16">
    <location>
        <begin position="30"/>
        <end position="107"/>
    </location>
</feature>
<dbReference type="PANTHER" id="PTHR33445">
    <property type="entry name" value="ATP SYNTHASE SUBUNIT B', CHLOROPLASTIC"/>
    <property type="match status" value="1"/>
</dbReference>
<keyword evidence="6 14" id="KW-1133">Transmembrane helix</keyword>
<comment type="subcellular location">
    <subcellularLocation>
        <location evidence="14">Cell membrane</location>
        <topology evidence="14">Single-pass membrane protein</topology>
    </subcellularLocation>
    <subcellularLocation>
        <location evidence="13">Endomembrane system</location>
        <topology evidence="13">Single-pass membrane protein</topology>
    </subcellularLocation>
</comment>
<dbReference type="HAMAP" id="MF_01398">
    <property type="entry name" value="ATP_synth_b_bprime"/>
    <property type="match status" value="1"/>
</dbReference>
<keyword evidence="2 14" id="KW-0813">Transport</keyword>
<evidence type="ECO:0000256" key="13">
    <source>
        <dbReference type="ARBA" id="ARBA00037847"/>
    </source>
</evidence>
<dbReference type="InterPro" id="IPR028987">
    <property type="entry name" value="ATP_synth_B-like_membr_sf"/>
</dbReference>
<evidence type="ECO:0000256" key="15">
    <source>
        <dbReference type="RuleBase" id="RU003848"/>
    </source>
</evidence>
<evidence type="ECO:0000256" key="2">
    <source>
        <dbReference type="ARBA" id="ARBA00022448"/>
    </source>
</evidence>
<dbReference type="GO" id="GO:0046961">
    <property type="term" value="F:proton-transporting ATPase activity, rotational mechanism"/>
    <property type="evidence" value="ECO:0007669"/>
    <property type="project" value="TreeGrafter"/>
</dbReference>
<keyword evidence="9 14" id="KW-0066">ATP synthesis</keyword>
<feature type="transmembrane region" description="Helical" evidence="14">
    <location>
        <begin position="6"/>
        <end position="26"/>
    </location>
</feature>
<comment type="subunit">
    <text evidence="14">F-type ATPases have 2 components, F(1) - the catalytic core - and F(0) - the membrane proton channel. F(1) has five subunits: alpha(3), beta(3), gamma(1), delta(1), epsilon(1). F(0) has three main subunits: a(1), b(2) and c(10-14). The alpha and beta chains form an alternating ring which encloses part of the gamma chain. F(1) is attached to F(0) by a central stalk formed by the gamma and epsilon chains, while a peripheral stalk is formed by the delta and b chains.</text>
</comment>
<comment type="function">
    <text evidence="11">Component of the F(0) channel, it forms part of the peripheral stalk, linking F(1) to F(0). The b'-subunit is a diverged and duplicated form of b found in plants and photosynthetic bacteria.</text>
</comment>
<evidence type="ECO:0000256" key="5">
    <source>
        <dbReference type="ARBA" id="ARBA00022781"/>
    </source>
</evidence>
<keyword evidence="8 14" id="KW-0472">Membrane</keyword>
<evidence type="ECO:0000313" key="18">
    <source>
        <dbReference type="Proteomes" id="UP000229641"/>
    </source>
</evidence>
<evidence type="ECO:0000256" key="9">
    <source>
        <dbReference type="ARBA" id="ARBA00023310"/>
    </source>
</evidence>
<dbReference type="SUPFAM" id="SSF81573">
    <property type="entry name" value="F1F0 ATP synthase subunit B, membrane domain"/>
    <property type="match status" value="1"/>
</dbReference>
<keyword evidence="16" id="KW-0175">Coiled coil</keyword>
<protein>
    <recommendedName>
        <fullName evidence="14">ATP synthase subunit b</fullName>
    </recommendedName>
    <alternativeName>
        <fullName evidence="14">ATP synthase F(0) sector subunit b</fullName>
    </alternativeName>
    <alternativeName>
        <fullName evidence="14">ATPase subunit I</fullName>
    </alternativeName>
    <alternativeName>
        <fullName evidence="14">F-type ATPase subunit b</fullName>
        <shortName evidence="14">F-ATPase subunit b</shortName>
    </alternativeName>
</protein>
<evidence type="ECO:0000256" key="14">
    <source>
        <dbReference type="HAMAP-Rule" id="MF_01398"/>
    </source>
</evidence>
<name>A0A2H0LVW0_9BACT</name>
<dbReference type="GO" id="GO:0012505">
    <property type="term" value="C:endomembrane system"/>
    <property type="evidence" value="ECO:0007669"/>
    <property type="project" value="UniProtKB-SubCell"/>
</dbReference>
<keyword evidence="4 14" id="KW-0812">Transmembrane</keyword>
<organism evidence="17 18">
    <name type="scientific">Candidatus Ghiorseimicrobium undicola</name>
    <dbReference type="NCBI Taxonomy" id="1974746"/>
    <lineage>
        <taxon>Bacteria</taxon>
        <taxon>Pseudomonadati</taxon>
        <taxon>Candidatus Omnitrophota</taxon>
        <taxon>Candidatus Ghiorseimicrobium</taxon>
    </lineage>
</organism>
<dbReference type="GO" id="GO:0005886">
    <property type="term" value="C:plasma membrane"/>
    <property type="evidence" value="ECO:0007669"/>
    <property type="project" value="UniProtKB-SubCell"/>
</dbReference>
<dbReference type="AlphaFoldDB" id="A0A2H0LVW0"/>
<evidence type="ECO:0000256" key="3">
    <source>
        <dbReference type="ARBA" id="ARBA00022547"/>
    </source>
</evidence>
<dbReference type="CDD" id="cd06503">
    <property type="entry name" value="ATP-synt_Fo_b"/>
    <property type="match status" value="1"/>
</dbReference>
<evidence type="ECO:0000313" key="17">
    <source>
        <dbReference type="EMBL" id="PIQ88532.1"/>
    </source>
</evidence>
<dbReference type="Pfam" id="PF00430">
    <property type="entry name" value="ATP-synt_B"/>
    <property type="match status" value="1"/>
</dbReference>
<reference evidence="17 18" key="1">
    <citation type="submission" date="2017-09" db="EMBL/GenBank/DDBJ databases">
        <title>Depth-based differentiation of microbial function through sediment-hosted aquifers and enrichment of novel symbionts in the deep terrestrial subsurface.</title>
        <authorList>
            <person name="Probst A.J."/>
            <person name="Ladd B."/>
            <person name="Jarett J.K."/>
            <person name="Geller-Mcgrath D.E."/>
            <person name="Sieber C.M."/>
            <person name="Emerson J.B."/>
            <person name="Anantharaman K."/>
            <person name="Thomas B.C."/>
            <person name="Malmstrom R."/>
            <person name="Stieglmeier M."/>
            <person name="Klingl A."/>
            <person name="Woyke T."/>
            <person name="Ryan C.M."/>
            <person name="Banfield J.F."/>
        </authorList>
    </citation>
    <scope>NUCLEOTIDE SEQUENCE [LARGE SCALE GENOMIC DNA]</scope>
    <source>
        <strain evidence="17">CG11_big_fil_rev_8_21_14_0_20_42_13</strain>
    </source>
</reference>
<accession>A0A2H0LVW0</accession>
<dbReference type="GO" id="GO:0045259">
    <property type="term" value="C:proton-transporting ATP synthase complex"/>
    <property type="evidence" value="ECO:0007669"/>
    <property type="project" value="UniProtKB-KW"/>
</dbReference>
<keyword evidence="7 14" id="KW-0406">Ion transport</keyword>
<dbReference type="GO" id="GO:0046933">
    <property type="term" value="F:proton-transporting ATP synthase activity, rotational mechanism"/>
    <property type="evidence" value="ECO:0007669"/>
    <property type="project" value="UniProtKB-UniRule"/>
</dbReference>
<evidence type="ECO:0000256" key="12">
    <source>
        <dbReference type="ARBA" id="ARBA00026054"/>
    </source>
</evidence>
<evidence type="ECO:0000256" key="1">
    <source>
        <dbReference type="ARBA" id="ARBA00005513"/>
    </source>
</evidence>
<dbReference type="PANTHER" id="PTHR33445:SF2">
    <property type="entry name" value="ATP SYNTHASE SUBUNIT B', CHLOROPLASTIC"/>
    <property type="match status" value="1"/>
</dbReference>
<dbReference type="EMBL" id="PCWA01000097">
    <property type="protein sequence ID" value="PIQ88532.1"/>
    <property type="molecule type" value="Genomic_DNA"/>
</dbReference>
<dbReference type="NCBIfam" id="TIGR01144">
    <property type="entry name" value="ATP_synt_b"/>
    <property type="match status" value="1"/>
</dbReference>
<sequence>MLPNATLIIEIASFLILLFIMKRLLYKPLLDFLDKRAKSIEESIKKAEEERNAANLELGKAKKYLDESKREALEFKHIAKKEADEFKQELLQEARFEAERIREYAKEDIAKEIYKARNELKKEAVGLAIGISEKLLAKNIDKATAERIAKDNVREIK</sequence>
<dbReference type="Gene3D" id="1.20.5.620">
    <property type="entry name" value="F1F0 ATP synthase subunit B, membrane domain"/>
    <property type="match status" value="1"/>
</dbReference>
<dbReference type="InterPro" id="IPR050059">
    <property type="entry name" value="ATP_synthase_B_chain"/>
</dbReference>
<evidence type="ECO:0000256" key="16">
    <source>
        <dbReference type="SAM" id="Coils"/>
    </source>
</evidence>
<evidence type="ECO:0000256" key="10">
    <source>
        <dbReference type="ARBA" id="ARBA00025198"/>
    </source>
</evidence>
<dbReference type="Proteomes" id="UP000229641">
    <property type="component" value="Unassembled WGS sequence"/>
</dbReference>
<keyword evidence="3 14" id="KW-0138">CF(0)</keyword>
<keyword evidence="14" id="KW-1003">Cell membrane</keyword>
<proteinExistence type="inferred from homology"/>
<comment type="caution">
    <text evidence="17">The sequence shown here is derived from an EMBL/GenBank/DDBJ whole genome shotgun (WGS) entry which is preliminary data.</text>
</comment>
<comment type="similarity">
    <text evidence="1 14 15">Belongs to the ATPase B chain family.</text>
</comment>
<evidence type="ECO:0000256" key="7">
    <source>
        <dbReference type="ARBA" id="ARBA00023065"/>
    </source>
</evidence>